<gene>
    <name evidence="1" type="ORF">GCM10022392_01660</name>
</gene>
<evidence type="ECO:0000313" key="1">
    <source>
        <dbReference type="EMBL" id="GAA4084588.1"/>
    </source>
</evidence>
<name>A0ABP7WBY5_9SPHI</name>
<organism evidence="1 2">
    <name type="scientific">Mucilaginibacter panaciglaebae</name>
    <dbReference type="NCBI Taxonomy" id="502331"/>
    <lineage>
        <taxon>Bacteria</taxon>
        <taxon>Pseudomonadati</taxon>
        <taxon>Bacteroidota</taxon>
        <taxon>Sphingobacteriia</taxon>
        <taxon>Sphingobacteriales</taxon>
        <taxon>Sphingobacteriaceae</taxon>
        <taxon>Mucilaginibacter</taxon>
    </lineage>
</organism>
<sequence length="84" mass="9707">MLIKIKNRKSGNTLKVQATEELINGLKIWRIVFPKNETIFIARLNGQWKSIGKLILSYDLLNEIGVKLNLIAIINRLRLRHLGE</sequence>
<dbReference type="EMBL" id="BAABCV010000001">
    <property type="protein sequence ID" value="GAA4084588.1"/>
    <property type="molecule type" value="Genomic_DNA"/>
</dbReference>
<evidence type="ECO:0000313" key="2">
    <source>
        <dbReference type="Proteomes" id="UP001500841"/>
    </source>
</evidence>
<dbReference type="RefSeq" id="WP_345100380.1">
    <property type="nucleotide sequence ID" value="NZ_BAABCV010000001.1"/>
</dbReference>
<protein>
    <submittedName>
        <fullName evidence="1">Uncharacterized protein</fullName>
    </submittedName>
</protein>
<accession>A0ABP7WBY5</accession>
<proteinExistence type="predicted"/>
<comment type="caution">
    <text evidence="1">The sequence shown here is derived from an EMBL/GenBank/DDBJ whole genome shotgun (WGS) entry which is preliminary data.</text>
</comment>
<keyword evidence="2" id="KW-1185">Reference proteome</keyword>
<dbReference type="Proteomes" id="UP001500841">
    <property type="component" value="Unassembled WGS sequence"/>
</dbReference>
<reference evidence="2" key="1">
    <citation type="journal article" date="2019" name="Int. J. Syst. Evol. Microbiol.">
        <title>The Global Catalogue of Microorganisms (GCM) 10K type strain sequencing project: providing services to taxonomists for standard genome sequencing and annotation.</title>
        <authorList>
            <consortium name="The Broad Institute Genomics Platform"/>
            <consortium name="The Broad Institute Genome Sequencing Center for Infectious Disease"/>
            <person name="Wu L."/>
            <person name="Ma J."/>
        </authorList>
    </citation>
    <scope>NUCLEOTIDE SEQUENCE [LARGE SCALE GENOMIC DNA]</scope>
    <source>
        <strain evidence="2">JCM 17085</strain>
    </source>
</reference>